<keyword evidence="1" id="KW-0732">Signal</keyword>
<dbReference type="InParanoid" id="B0CT54"/>
<dbReference type="HOGENOM" id="CLU_2638471_0_0_1"/>
<dbReference type="AlphaFoldDB" id="B0CT54"/>
<sequence>MIFCFLGFHFIVCVIISTSSSCIVSSSSSTYIQRISFVFDVHSSSHPLYVHIHVVLIYTSPPVSNSGHCRNICLTIM</sequence>
<accession>B0CT54</accession>
<dbReference type="GeneID" id="6070991"/>
<evidence type="ECO:0000256" key="1">
    <source>
        <dbReference type="SAM" id="SignalP"/>
    </source>
</evidence>
<dbReference type="RefSeq" id="XP_001875007.1">
    <property type="nucleotide sequence ID" value="XM_001874972.1"/>
</dbReference>
<organism evidence="3">
    <name type="scientific">Laccaria bicolor (strain S238N-H82 / ATCC MYA-4686)</name>
    <name type="common">Bicoloured deceiver</name>
    <name type="synonym">Laccaria laccata var. bicolor</name>
    <dbReference type="NCBI Taxonomy" id="486041"/>
    <lineage>
        <taxon>Eukaryota</taxon>
        <taxon>Fungi</taxon>
        <taxon>Dikarya</taxon>
        <taxon>Basidiomycota</taxon>
        <taxon>Agaricomycotina</taxon>
        <taxon>Agaricomycetes</taxon>
        <taxon>Agaricomycetidae</taxon>
        <taxon>Agaricales</taxon>
        <taxon>Agaricineae</taxon>
        <taxon>Hydnangiaceae</taxon>
        <taxon>Laccaria</taxon>
    </lineage>
</organism>
<feature type="chain" id="PRO_5002748897" evidence="1">
    <location>
        <begin position="22"/>
        <end position="77"/>
    </location>
</feature>
<dbReference type="KEGG" id="lbc:LACBIDRAFT_305011"/>
<dbReference type="Proteomes" id="UP000001194">
    <property type="component" value="Unassembled WGS sequence"/>
</dbReference>
<feature type="signal peptide" evidence="1">
    <location>
        <begin position="1"/>
        <end position="21"/>
    </location>
</feature>
<keyword evidence="3" id="KW-1185">Reference proteome</keyword>
<protein>
    <submittedName>
        <fullName evidence="2">Predicted protein</fullName>
    </submittedName>
</protein>
<gene>
    <name evidence="2" type="ORF">LACBIDRAFT_305011</name>
</gene>
<proteinExistence type="predicted"/>
<reference evidence="2 3" key="1">
    <citation type="journal article" date="2008" name="Nature">
        <title>The genome of Laccaria bicolor provides insights into mycorrhizal symbiosis.</title>
        <authorList>
            <person name="Martin F."/>
            <person name="Aerts A."/>
            <person name="Ahren D."/>
            <person name="Brun A."/>
            <person name="Danchin E.G.J."/>
            <person name="Duchaussoy F."/>
            <person name="Gibon J."/>
            <person name="Kohler A."/>
            <person name="Lindquist E."/>
            <person name="Pereda V."/>
            <person name="Salamov A."/>
            <person name="Shapiro H.J."/>
            <person name="Wuyts J."/>
            <person name="Blaudez D."/>
            <person name="Buee M."/>
            <person name="Brokstein P."/>
            <person name="Canbaeck B."/>
            <person name="Cohen D."/>
            <person name="Courty P.E."/>
            <person name="Coutinho P.M."/>
            <person name="Delaruelle C."/>
            <person name="Detter J.C."/>
            <person name="Deveau A."/>
            <person name="DiFazio S."/>
            <person name="Duplessis S."/>
            <person name="Fraissinet-Tachet L."/>
            <person name="Lucic E."/>
            <person name="Frey-Klett P."/>
            <person name="Fourrey C."/>
            <person name="Feussner I."/>
            <person name="Gay G."/>
            <person name="Grimwood J."/>
            <person name="Hoegger P.J."/>
            <person name="Jain P."/>
            <person name="Kilaru S."/>
            <person name="Labbe J."/>
            <person name="Lin Y.C."/>
            <person name="Legue V."/>
            <person name="Le Tacon F."/>
            <person name="Marmeisse R."/>
            <person name="Melayah D."/>
            <person name="Montanini B."/>
            <person name="Muratet M."/>
            <person name="Nehls U."/>
            <person name="Niculita-Hirzel H."/>
            <person name="Oudot-Le Secq M.P."/>
            <person name="Peter M."/>
            <person name="Quesneville H."/>
            <person name="Rajashekar B."/>
            <person name="Reich M."/>
            <person name="Rouhier N."/>
            <person name="Schmutz J."/>
            <person name="Yin T."/>
            <person name="Chalot M."/>
            <person name="Henrissat B."/>
            <person name="Kuees U."/>
            <person name="Lucas S."/>
            <person name="Van de Peer Y."/>
            <person name="Podila G.K."/>
            <person name="Polle A."/>
            <person name="Pukkila P.J."/>
            <person name="Richardson P.M."/>
            <person name="Rouze P."/>
            <person name="Sanders I.R."/>
            <person name="Stajich J.E."/>
            <person name="Tunlid A."/>
            <person name="Tuskan G."/>
            <person name="Grigoriev I.V."/>
        </authorList>
    </citation>
    <scope>NUCLEOTIDE SEQUENCE [LARGE SCALE GENOMIC DNA]</scope>
    <source>
        <strain evidence="3">S238N-H82 / ATCC MYA-4686</strain>
    </source>
</reference>
<evidence type="ECO:0000313" key="2">
    <source>
        <dbReference type="EMBL" id="EDR14448.1"/>
    </source>
</evidence>
<evidence type="ECO:0000313" key="3">
    <source>
        <dbReference type="Proteomes" id="UP000001194"/>
    </source>
</evidence>
<dbReference type="EMBL" id="DS547092">
    <property type="protein sequence ID" value="EDR14448.1"/>
    <property type="molecule type" value="Genomic_DNA"/>
</dbReference>
<name>B0CT54_LACBS</name>